<evidence type="ECO:0000256" key="3">
    <source>
        <dbReference type="ARBA" id="ARBA00022679"/>
    </source>
</evidence>
<comment type="similarity">
    <text evidence="9">Belongs to the glycosyl hydrolase 26 family.</text>
</comment>
<evidence type="ECO:0000313" key="12">
    <source>
        <dbReference type="EMBL" id="CCH57652.1"/>
    </source>
</evidence>
<dbReference type="Gene3D" id="3.20.20.80">
    <property type="entry name" value="Glycosidases"/>
    <property type="match status" value="1"/>
</dbReference>
<keyword evidence="12" id="KW-0614">Plasmid</keyword>
<dbReference type="InterPro" id="IPR050321">
    <property type="entry name" value="Glycosyltr_2/OpgH_subfam"/>
</dbReference>
<keyword evidence="5" id="KW-0378">Hydrolase</keyword>
<geneLocation type="plasmid" evidence="12 13">
    <name>pFLIM01</name>
</geneLocation>
<feature type="domain" description="GH26" evidence="11">
    <location>
        <begin position="526"/>
        <end position="817"/>
    </location>
</feature>
<dbReference type="InterPro" id="IPR001173">
    <property type="entry name" value="Glyco_trans_2-like"/>
</dbReference>
<keyword evidence="4 10" id="KW-0812">Transmembrane</keyword>
<accession>I2GU51</accession>
<comment type="caution">
    <text evidence="9">Lacks conserved residue(s) required for the propagation of feature annotation.</text>
</comment>
<evidence type="ECO:0000256" key="6">
    <source>
        <dbReference type="ARBA" id="ARBA00022989"/>
    </source>
</evidence>
<dbReference type="GO" id="GO:0004553">
    <property type="term" value="F:hydrolase activity, hydrolyzing O-glycosyl compounds"/>
    <property type="evidence" value="ECO:0007669"/>
    <property type="project" value="InterPro"/>
</dbReference>
<dbReference type="Pfam" id="PF02156">
    <property type="entry name" value="Glyco_hydro_26"/>
    <property type="match status" value="1"/>
</dbReference>
<name>I2GU51_9BACT</name>
<dbReference type="PROSITE" id="PS51764">
    <property type="entry name" value="GH26"/>
    <property type="match status" value="1"/>
</dbReference>
<evidence type="ECO:0000256" key="10">
    <source>
        <dbReference type="SAM" id="Phobius"/>
    </source>
</evidence>
<feature type="transmembrane region" description="Helical" evidence="10">
    <location>
        <begin position="416"/>
        <end position="440"/>
    </location>
</feature>
<proteinExistence type="inferred from homology"/>
<evidence type="ECO:0000259" key="11">
    <source>
        <dbReference type="PROSITE" id="PS51764"/>
    </source>
</evidence>
<evidence type="ECO:0000256" key="1">
    <source>
        <dbReference type="ARBA" id="ARBA00004141"/>
    </source>
</evidence>
<keyword evidence="6 10" id="KW-1133">Transmembrane helix</keyword>
<dbReference type="Gene3D" id="3.90.550.10">
    <property type="entry name" value="Spore Coat Polysaccharide Biosynthesis Protein SpsA, Chain A"/>
    <property type="match status" value="1"/>
</dbReference>
<comment type="subcellular location">
    <subcellularLocation>
        <location evidence="1">Membrane</location>
        <topology evidence="1">Multi-pass membrane protein</topology>
    </subcellularLocation>
</comment>
<dbReference type="CDD" id="cd06421">
    <property type="entry name" value="CESA_CelA_like"/>
    <property type="match status" value="1"/>
</dbReference>
<dbReference type="AlphaFoldDB" id="I2GU51"/>
<keyword evidence="3 12" id="KW-0808">Transferase</keyword>
<dbReference type="GO" id="GO:0016020">
    <property type="term" value="C:membrane"/>
    <property type="evidence" value="ECO:0007669"/>
    <property type="project" value="UniProtKB-SubCell"/>
</dbReference>
<keyword evidence="2 12" id="KW-0328">Glycosyltransferase</keyword>
<keyword evidence="7 10" id="KW-0472">Membrane</keyword>
<dbReference type="EMBL" id="HE805916">
    <property type="protein sequence ID" value="CCH57652.1"/>
    <property type="molecule type" value="Genomic_DNA"/>
</dbReference>
<reference evidence="12 13" key="1">
    <citation type="journal article" date="2012" name="J. Bacteriol.">
        <title>Genome Sequence of the Filamentous Bacterium Fibrisoma limi BUZ 3T.</title>
        <authorList>
            <person name="Filippini M."/>
            <person name="Qi W."/>
            <person name="Jaenicke S."/>
            <person name="Goesmann A."/>
            <person name="Smits T.H."/>
            <person name="Bagheri H.C."/>
        </authorList>
    </citation>
    <scope>NUCLEOTIDE SEQUENCE [LARGE SCALE GENOMIC DNA]</scope>
    <source>
        <strain evidence="13">BUZ 3T</strain>
        <plasmid evidence="12 13">pFLIM01</plasmid>
    </source>
</reference>
<gene>
    <name evidence="12" type="primary">bcsA</name>
    <name evidence="12" type="ORF">BN8_p06855</name>
</gene>
<evidence type="ECO:0000256" key="8">
    <source>
        <dbReference type="ARBA" id="ARBA00023295"/>
    </source>
</evidence>
<dbReference type="PANTHER" id="PTHR43867:SF2">
    <property type="entry name" value="CELLULOSE SYNTHASE CATALYTIC SUBUNIT A [UDP-FORMING]"/>
    <property type="match status" value="1"/>
</dbReference>
<dbReference type="GO" id="GO:0016760">
    <property type="term" value="F:cellulose synthase (UDP-forming) activity"/>
    <property type="evidence" value="ECO:0007669"/>
    <property type="project" value="UniProtKB-EC"/>
</dbReference>
<evidence type="ECO:0000256" key="7">
    <source>
        <dbReference type="ARBA" id="ARBA00023136"/>
    </source>
</evidence>
<evidence type="ECO:0000256" key="2">
    <source>
        <dbReference type="ARBA" id="ARBA00022676"/>
    </source>
</evidence>
<dbReference type="Pfam" id="PF13632">
    <property type="entry name" value="Glyco_trans_2_3"/>
    <property type="match status" value="1"/>
</dbReference>
<evidence type="ECO:0000313" key="13">
    <source>
        <dbReference type="Proteomes" id="UP000009309"/>
    </source>
</evidence>
<dbReference type="SUPFAM" id="SSF53448">
    <property type="entry name" value="Nucleotide-diphospho-sugar transferases"/>
    <property type="match status" value="1"/>
</dbReference>
<dbReference type="EC" id="2.4.1.12" evidence="12"/>
<dbReference type="Proteomes" id="UP000009309">
    <property type="component" value="Plasmid pFLIM01"/>
</dbReference>
<dbReference type="InterPro" id="IPR029044">
    <property type="entry name" value="Nucleotide-diphossugar_trans"/>
</dbReference>
<evidence type="ECO:0000256" key="9">
    <source>
        <dbReference type="PROSITE-ProRule" id="PRU01100"/>
    </source>
</evidence>
<dbReference type="SUPFAM" id="SSF51445">
    <property type="entry name" value="(Trans)glycosidases"/>
    <property type="match status" value="1"/>
</dbReference>
<keyword evidence="8" id="KW-0326">Glycosidase</keyword>
<sequence>MIGVGLMAAFVGVYLQPANQGYSWLFGLLTVSVVFKLARLLHEWYHYWNVVAPSPPAVTRSWTVDVLTTYCPGEPYDMVLNTLRAIQAMPYPHTTYLCDEANDPYLKEQCDRLGVRHVTRTVKKQAKAGNINNALEQATGEICLIIDPDHVPVPNFLDQVLPYFEDPAVGFVQCVQGYYNRKESVVAFGATEQTYSFYGPMMTGMGTYGTAQAIGANCTFRRAALDSIGGHADGLSEDMHTAMRLHAKGWQSVYVPLPLSYGLVPATLSAYYKQQLKWSRGTFELLLTTFPNVFRGLSWRQRLHYGTLPFYYLLGVVQLIDLLIPIASLVMMQLPLHLDLPLFALVYLPLLATGFLIRQYAQRWLIERHEAGFHLVGGLLASGTWWIYGLGFVYTLLRVKVPYIPTPKDDQPRNNFLLILPNLLMGLASVAAVGYSIYIYGRFAHSNIYSRMMIGFALLNAVIMGLNVLIGQEKLLLGVSKLTRRLLLHRSAIWGVRIAAWKVRYGFYSWLSVSAIPLFGGVLLLTSAMTIYTYQERAMELPRHIRYANTQPFYVGSEPSTQGVTAWSFLPPSGPQLVPQHITWTLDTDSLAMRLDEQESTRRIPLLYLEPAPIQTNQERAMLAFFQAMLKGQHDLVLGRFAETLKRYKRPVLVSFVPEFDQPEHPWGVQQEASLLLYGRAWQYFVQFCQQRKVDNVAWLWQPATPSSITDYYPGEAYVDWLGLSIVDNLAKAPGEGGWSFASLYQIPRNTVRVHRSYSIRQKPILLTNFGLVAGRPQSTGWIHQALTMIRERYPEVRGVVMADLPLEQTMGTSLKD</sequence>
<evidence type="ECO:0000256" key="4">
    <source>
        <dbReference type="ARBA" id="ARBA00022692"/>
    </source>
</evidence>
<feature type="transmembrane region" description="Helical" evidence="10">
    <location>
        <begin position="452"/>
        <end position="470"/>
    </location>
</feature>
<feature type="transmembrane region" description="Helical" evidence="10">
    <location>
        <begin position="373"/>
        <end position="396"/>
    </location>
</feature>
<feature type="transmembrane region" description="Helical" evidence="10">
    <location>
        <begin position="507"/>
        <end position="534"/>
    </location>
</feature>
<dbReference type="PANTHER" id="PTHR43867">
    <property type="entry name" value="CELLULOSE SYNTHASE CATALYTIC SUBUNIT A [UDP-FORMING]"/>
    <property type="match status" value="1"/>
</dbReference>
<organism evidence="12 13">
    <name type="scientific">Fibrisoma limi BUZ 3</name>
    <dbReference type="NCBI Taxonomy" id="1185876"/>
    <lineage>
        <taxon>Bacteria</taxon>
        <taxon>Pseudomonadati</taxon>
        <taxon>Bacteroidota</taxon>
        <taxon>Cytophagia</taxon>
        <taxon>Cytophagales</taxon>
        <taxon>Spirosomataceae</taxon>
        <taxon>Fibrisoma</taxon>
    </lineage>
</organism>
<protein>
    <submittedName>
        <fullName evidence="12">Cellulose synthase (UDP-forming)</fullName>
        <ecNumber evidence="12">2.4.1.12</ecNumber>
    </submittedName>
</protein>
<evidence type="ECO:0000256" key="5">
    <source>
        <dbReference type="ARBA" id="ARBA00022801"/>
    </source>
</evidence>
<keyword evidence="13" id="KW-1185">Reference proteome</keyword>
<feature type="transmembrane region" description="Helical" evidence="10">
    <location>
        <begin position="340"/>
        <end position="361"/>
    </location>
</feature>
<dbReference type="InterPro" id="IPR022790">
    <property type="entry name" value="GH26_dom"/>
</dbReference>
<feature type="transmembrane region" description="Helical" evidence="10">
    <location>
        <begin position="310"/>
        <end position="334"/>
    </location>
</feature>
<dbReference type="InterPro" id="IPR017853">
    <property type="entry name" value="GH"/>
</dbReference>